<proteinExistence type="predicted"/>
<dbReference type="SUPFAM" id="SSF63829">
    <property type="entry name" value="Calcium-dependent phosphotriesterase"/>
    <property type="match status" value="1"/>
</dbReference>
<gene>
    <name evidence="2" type="ORF">Phou_072040</name>
</gene>
<dbReference type="RefSeq" id="WP_173064275.1">
    <property type="nucleotide sequence ID" value="NZ_BAABGO010000004.1"/>
</dbReference>
<evidence type="ECO:0008006" key="4">
    <source>
        <dbReference type="Google" id="ProtNLM"/>
    </source>
</evidence>
<evidence type="ECO:0000313" key="2">
    <source>
        <dbReference type="EMBL" id="GFJ83024.1"/>
    </source>
</evidence>
<dbReference type="EMBL" id="BLPF01000002">
    <property type="protein sequence ID" value="GFJ83024.1"/>
    <property type="molecule type" value="Genomic_DNA"/>
</dbReference>
<evidence type="ECO:0000256" key="1">
    <source>
        <dbReference type="SAM" id="MobiDB-lite"/>
    </source>
</evidence>
<comment type="caution">
    <text evidence="2">The sequence shown here is derived from an EMBL/GenBank/DDBJ whole genome shotgun (WGS) entry which is preliminary data.</text>
</comment>
<evidence type="ECO:0000313" key="3">
    <source>
        <dbReference type="Proteomes" id="UP000482800"/>
    </source>
</evidence>
<protein>
    <recommendedName>
        <fullName evidence="4">Virginiamycin B lyase</fullName>
    </recommendedName>
</protein>
<sequence length="83" mass="8151">MIVELAVAEPGAGPYGVAAGPDGALWVTLVHAGGFARVTTAVGEDGGLRHHDLPSSGSEPHGVTVGPDGGVRAALETGEVARV</sequence>
<dbReference type="Proteomes" id="UP000482800">
    <property type="component" value="Unassembled WGS sequence"/>
</dbReference>
<name>A0A6V8KGS1_9ACTN</name>
<feature type="region of interest" description="Disordered" evidence="1">
    <location>
        <begin position="45"/>
        <end position="70"/>
    </location>
</feature>
<dbReference type="AlphaFoldDB" id="A0A6V8KGS1"/>
<dbReference type="InterPro" id="IPR015943">
    <property type="entry name" value="WD40/YVTN_repeat-like_dom_sf"/>
</dbReference>
<accession>A0A6V8KGS1</accession>
<reference evidence="2 3" key="1">
    <citation type="submission" date="2020-03" db="EMBL/GenBank/DDBJ databases">
        <title>Whole genome shotgun sequence of Phytohabitans houttuyneae NBRC 108639.</title>
        <authorList>
            <person name="Komaki H."/>
            <person name="Tamura T."/>
        </authorList>
    </citation>
    <scope>NUCLEOTIDE SEQUENCE [LARGE SCALE GENOMIC DNA]</scope>
    <source>
        <strain evidence="2 3">NBRC 108639</strain>
    </source>
</reference>
<keyword evidence="3" id="KW-1185">Reference proteome</keyword>
<reference evidence="2 3" key="2">
    <citation type="submission" date="2020-03" db="EMBL/GenBank/DDBJ databases">
        <authorList>
            <person name="Ichikawa N."/>
            <person name="Kimura A."/>
            <person name="Kitahashi Y."/>
            <person name="Uohara A."/>
        </authorList>
    </citation>
    <scope>NUCLEOTIDE SEQUENCE [LARGE SCALE GENOMIC DNA]</scope>
    <source>
        <strain evidence="2 3">NBRC 108639</strain>
    </source>
</reference>
<organism evidence="2 3">
    <name type="scientific">Phytohabitans houttuyneae</name>
    <dbReference type="NCBI Taxonomy" id="1076126"/>
    <lineage>
        <taxon>Bacteria</taxon>
        <taxon>Bacillati</taxon>
        <taxon>Actinomycetota</taxon>
        <taxon>Actinomycetes</taxon>
        <taxon>Micromonosporales</taxon>
        <taxon>Micromonosporaceae</taxon>
    </lineage>
</organism>
<dbReference type="Gene3D" id="2.130.10.10">
    <property type="entry name" value="YVTN repeat-like/Quinoprotein amine dehydrogenase"/>
    <property type="match status" value="1"/>
</dbReference>